<dbReference type="Gene3D" id="2.60.40.4120">
    <property type="match status" value="1"/>
</dbReference>
<evidence type="ECO:0000256" key="1">
    <source>
        <dbReference type="SAM" id="SignalP"/>
    </source>
</evidence>
<keyword evidence="1" id="KW-0732">Signal</keyword>
<evidence type="ECO:0000313" key="3">
    <source>
        <dbReference type="EMBL" id="AVM53158.1"/>
    </source>
</evidence>
<organism evidence="3 4">
    <name type="scientific">Bacteroides zoogleoformans</name>
    <dbReference type="NCBI Taxonomy" id="28119"/>
    <lineage>
        <taxon>Bacteria</taxon>
        <taxon>Pseudomonadati</taxon>
        <taxon>Bacteroidota</taxon>
        <taxon>Bacteroidia</taxon>
        <taxon>Bacteroidales</taxon>
        <taxon>Bacteroidaceae</taxon>
        <taxon>Bacteroides</taxon>
    </lineage>
</organism>
<protein>
    <recommendedName>
        <fullName evidence="2">DUF5018 domain-containing protein</fullName>
    </recommendedName>
</protein>
<dbReference type="Pfam" id="PF22243">
    <property type="entry name" value="DUF5018-rel"/>
    <property type="match status" value="1"/>
</dbReference>
<accession>A0ABM6T8V5</accession>
<feature type="chain" id="PRO_5045745988" description="DUF5018 domain-containing protein" evidence="1">
    <location>
        <begin position="24"/>
        <end position="160"/>
    </location>
</feature>
<evidence type="ECO:0000259" key="2">
    <source>
        <dbReference type="Pfam" id="PF22243"/>
    </source>
</evidence>
<feature type="signal peptide" evidence="1">
    <location>
        <begin position="1"/>
        <end position="23"/>
    </location>
</feature>
<evidence type="ECO:0000313" key="4">
    <source>
        <dbReference type="Proteomes" id="UP000238304"/>
    </source>
</evidence>
<feature type="domain" description="DUF5018" evidence="2">
    <location>
        <begin position="37"/>
        <end position="152"/>
    </location>
</feature>
<gene>
    <name evidence="3" type="ORF">C4H11_09630</name>
</gene>
<name>A0ABM6T8V5_9BACE</name>
<reference evidence="3 4" key="1">
    <citation type="submission" date="2018-02" db="EMBL/GenBank/DDBJ databases">
        <authorList>
            <person name="Holder M.E."/>
            <person name="Ajami N.J."/>
            <person name="Petrosino J.F."/>
        </authorList>
    </citation>
    <scope>NUCLEOTIDE SEQUENCE [LARGE SCALE GENOMIC DNA]</scope>
    <source>
        <strain evidence="3 4">ATCC 33285</strain>
    </source>
</reference>
<dbReference type="EMBL" id="CP027231">
    <property type="protein sequence ID" value="AVM53158.1"/>
    <property type="molecule type" value="Genomic_DNA"/>
</dbReference>
<keyword evidence="4" id="KW-1185">Reference proteome</keyword>
<proteinExistence type="predicted"/>
<dbReference type="PROSITE" id="PS51257">
    <property type="entry name" value="PROKAR_LIPOPROTEIN"/>
    <property type="match status" value="1"/>
</dbReference>
<dbReference type="Proteomes" id="UP000238304">
    <property type="component" value="Chromosome"/>
</dbReference>
<dbReference type="InterPro" id="IPR054460">
    <property type="entry name" value="DUF5018-rel"/>
</dbReference>
<sequence>MKNMKLKNYKWIMILMCIPFMTACDWETLPTYGEAEISAVQFYFRWASEQKDPVTGEPVVKEQRLNTTNNVASESGVIEAVVTVPAATGDFTENIRKQVSVSKLWGQVSVSTAARITPIEGSAILGTPDDWSKERKFEVTAANGSKKIWTIRVTQFNKND</sequence>